<organism evidence="1 2">
    <name type="scientific">Fodinicola feengrottensis</name>
    <dbReference type="NCBI Taxonomy" id="435914"/>
    <lineage>
        <taxon>Bacteria</taxon>
        <taxon>Bacillati</taxon>
        <taxon>Actinomycetota</taxon>
        <taxon>Actinomycetes</taxon>
        <taxon>Mycobacteriales</taxon>
        <taxon>Fodinicola</taxon>
    </lineage>
</organism>
<name>A0ABN2INI4_9ACTN</name>
<dbReference type="Proteomes" id="UP001500618">
    <property type="component" value="Unassembled WGS sequence"/>
</dbReference>
<accession>A0ABN2INI4</accession>
<protein>
    <submittedName>
        <fullName evidence="1">Uncharacterized protein</fullName>
    </submittedName>
</protein>
<sequence>MPERTQTAELIRSELARALSSDPQTAHQRLAALMATLDDEGRQVLLEMFNSTSALVDT</sequence>
<keyword evidence="2" id="KW-1185">Reference proteome</keyword>
<evidence type="ECO:0000313" key="1">
    <source>
        <dbReference type="EMBL" id="GAA1708635.1"/>
    </source>
</evidence>
<reference evidence="1 2" key="1">
    <citation type="journal article" date="2019" name="Int. J. Syst. Evol. Microbiol.">
        <title>The Global Catalogue of Microorganisms (GCM) 10K type strain sequencing project: providing services to taxonomists for standard genome sequencing and annotation.</title>
        <authorList>
            <consortium name="The Broad Institute Genomics Platform"/>
            <consortium name="The Broad Institute Genome Sequencing Center for Infectious Disease"/>
            <person name="Wu L."/>
            <person name="Ma J."/>
        </authorList>
    </citation>
    <scope>NUCLEOTIDE SEQUENCE [LARGE SCALE GENOMIC DNA]</scope>
    <source>
        <strain evidence="1 2">JCM 14718</strain>
    </source>
</reference>
<gene>
    <name evidence="1" type="ORF">GCM10009765_67730</name>
</gene>
<dbReference type="RefSeq" id="WP_163572418.1">
    <property type="nucleotide sequence ID" value="NZ_BAAANY010000032.1"/>
</dbReference>
<dbReference type="EMBL" id="BAAANY010000032">
    <property type="protein sequence ID" value="GAA1708635.1"/>
    <property type="molecule type" value="Genomic_DNA"/>
</dbReference>
<evidence type="ECO:0000313" key="2">
    <source>
        <dbReference type="Proteomes" id="UP001500618"/>
    </source>
</evidence>
<proteinExistence type="predicted"/>
<comment type="caution">
    <text evidence="1">The sequence shown here is derived from an EMBL/GenBank/DDBJ whole genome shotgun (WGS) entry which is preliminary data.</text>
</comment>